<dbReference type="OrthoDB" id="9796124at2"/>
<dbReference type="PANTHER" id="PTHR43132">
    <property type="entry name" value="ARSENICAL RESISTANCE OPERON REPRESSOR ARSR-RELATED"/>
    <property type="match status" value="1"/>
</dbReference>
<gene>
    <name evidence="5" type="ORF">Ga0061063_2169</name>
</gene>
<dbReference type="InterPro" id="IPR036388">
    <property type="entry name" value="WH-like_DNA-bd_sf"/>
</dbReference>
<dbReference type="PANTHER" id="PTHR43132:SF6">
    <property type="entry name" value="HTH-TYPE TRANSCRIPTIONAL REPRESSOR CZRA"/>
    <property type="match status" value="1"/>
</dbReference>
<evidence type="ECO:0000313" key="6">
    <source>
        <dbReference type="Proteomes" id="UP000243535"/>
    </source>
</evidence>
<keyword evidence="2 5" id="KW-0238">DNA-binding</keyword>
<protein>
    <submittedName>
        <fullName evidence="5">DNA-binding transcriptional regulator, ArsR family</fullName>
    </submittedName>
</protein>
<dbReference type="InterPro" id="IPR011991">
    <property type="entry name" value="ArsR-like_HTH"/>
</dbReference>
<organism evidence="5 6">
    <name type="scientific">Gulbenkiania indica</name>
    <dbReference type="NCBI Taxonomy" id="375574"/>
    <lineage>
        <taxon>Bacteria</taxon>
        <taxon>Pseudomonadati</taxon>
        <taxon>Pseudomonadota</taxon>
        <taxon>Betaproteobacteria</taxon>
        <taxon>Neisseriales</taxon>
        <taxon>Chromobacteriaceae</taxon>
        <taxon>Gulbenkiania</taxon>
    </lineage>
</organism>
<dbReference type="RefSeq" id="WP_054285809.1">
    <property type="nucleotide sequence ID" value="NZ_CYHA01000004.1"/>
</dbReference>
<dbReference type="EMBL" id="CYHA01000004">
    <property type="protein sequence ID" value="CUA84711.1"/>
    <property type="molecule type" value="Genomic_DNA"/>
</dbReference>
<dbReference type="InterPro" id="IPR036390">
    <property type="entry name" value="WH_DNA-bd_sf"/>
</dbReference>
<dbReference type="Proteomes" id="UP000243535">
    <property type="component" value="Unassembled WGS sequence"/>
</dbReference>
<dbReference type="PROSITE" id="PS50987">
    <property type="entry name" value="HTH_ARSR_2"/>
    <property type="match status" value="1"/>
</dbReference>
<reference evidence="6" key="1">
    <citation type="submission" date="2015-08" db="EMBL/GenBank/DDBJ databases">
        <authorList>
            <person name="Varghese N."/>
        </authorList>
    </citation>
    <scope>NUCLEOTIDE SEQUENCE [LARGE SCALE GENOMIC DNA]</scope>
    <source>
        <strain evidence="6">DSM 17901</strain>
    </source>
</reference>
<dbReference type="GO" id="GO:0003700">
    <property type="term" value="F:DNA-binding transcription factor activity"/>
    <property type="evidence" value="ECO:0007669"/>
    <property type="project" value="InterPro"/>
</dbReference>
<dbReference type="AlphaFoldDB" id="A0A0K6H1L1"/>
<evidence type="ECO:0000256" key="2">
    <source>
        <dbReference type="ARBA" id="ARBA00023125"/>
    </source>
</evidence>
<accession>A0A0K6H1L1</accession>
<dbReference type="SUPFAM" id="SSF46785">
    <property type="entry name" value="Winged helix' DNA-binding domain"/>
    <property type="match status" value="1"/>
</dbReference>
<dbReference type="Gene3D" id="1.10.10.10">
    <property type="entry name" value="Winged helix-like DNA-binding domain superfamily/Winged helix DNA-binding domain"/>
    <property type="match status" value="1"/>
</dbReference>
<dbReference type="STRING" id="375574.GCA_001418035_01957"/>
<evidence type="ECO:0000256" key="3">
    <source>
        <dbReference type="ARBA" id="ARBA00023163"/>
    </source>
</evidence>
<dbReference type="GO" id="GO:0003677">
    <property type="term" value="F:DNA binding"/>
    <property type="evidence" value="ECO:0007669"/>
    <property type="project" value="UniProtKB-KW"/>
</dbReference>
<dbReference type="InterPro" id="IPR051011">
    <property type="entry name" value="Metal_resp_trans_reg"/>
</dbReference>
<dbReference type="InterPro" id="IPR001845">
    <property type="entry name" value="HTH_ArsR_DNA-bd_dom"/>
</dbReference>
<dbReference type="Pfam" id="PF01022">
    <property type="entry name" value="HTH_5"/>
    <property type="match status" value="1"/>
</dbReference>
<dbReference type="CDD" id="cd00090">
    <property type="entry name" value="HTH_ARSR"/>
    <property type="match status" value="1"/>
</dbReference>
<name>A0A0K6H1L1_9NEIS</name>
<feature type="domain" description="HTH arsR-type" evidence="4">
    <location>
        <begin position="5"/>
        <end position="99"/>
    </location>
</feature>
<evidence type="ECO:0000313" key="5">
    <source>
        <dbReference type="EMBL" id="CUA84711.1"/>
    </source>
</evidence>
<keyword evidence="3" id="KW-0804">Transcription</keyword>
<sequence>MHTPEHDSHITELADLFRLLGDTSRLRVVLACLAGPIAVGDIAQRLGLSPSLVSHHLRLLRAARVVKADRHGKQVFYVAADRHISDMLGDMLEHIAEPHPEND</sequence>
<evidence type="ECO:0000256" key="1">
    <source>
        <dbReference type="ARBA" id="ARBA00023015"/>
    </source>
</evidence>
<keyword evidence="1" id="KW-0805">Transcription regulation</keyword>
<dbReference type="PRINTS" id="PR00778">
    <property type="entry name" value="HTHARSR"/>
</dbReference>
<evidence type="ECO:0000259" key="4">
    <source>
        <dbReference type="PROSITE" id="PS50987"/>
    </source>
</evidence>
<dbReference type="NCBIfam" id="NF033788">
    <property type="entry name" value="HTH_metalloreg"/>
    <property type="match status" value="1"/>
</dbReference>
<dbReference type="SMART" id="SM00418">
    <property type="entry name" value="HTH_ARSR"/>
    <property type="match status" value="1"/>
</dbReference>
<proteinExistence type="predicted"/>
<keyword evidence="6" id="KW-1185">Reference proteome</keyword>